<keyword evidence="1" id="KW-0812">Transmembrane</keyword>
<feature type="transmembrane region" description="Helical" evidence="1">
    <location>
        <begin position="35"/>
        <end position="55"/>
    </location>
</feature>
<evidence type="ECO:0000313" key="2">
    <source>
        <dbReference type="EMBL" id="QSS57419.1"/>
    </source>
</evidence>
<accession>A0A8A1LU15</accession>
<name>A0A8A1LU15_AJEC8</name>
<dbReference type="Proteomes" id="UP000663419">
    <property type="component" value="Chromosome 6"/>
</dbReference>
<reference evidence="2" key="1">
    <citation type="submission" date="2021-01" db="EMBL/GenBank/DDBJ databases">
        <title>Chromosome-level genome assembly of a human fungal pathogen reveals clustering of transcriptionally co-regulated genes.</title>
        <authorList>
            <person name="Voorhies M."/>
            <person name="Cohen S."/>
            <person name="Shea T.P."/>
            <person name="Petrus S."/>
            <person name="Munoz J.F."/>
            <person name="Poplawski S."/>
            <person name="Goldman W.E."/>
            <person name="Michael T."/>
            <person name="Cuomo C.A."/>
            <person name="Sil A."/>
            <person name="Beyhan S."/>
        </authorList>
    </citation>
    <scope>NUCLEOTIDE SEQUENCE</scope>
    <source>
        <strain evidence="2">H88</strain>
    </source>
</reference>
<dbReference type="EMBL" id="CP069107">
    <property type="protein sequence ID" value="QSS57419.1"/>
    <property type="molecule type" value="Genomic_DNA"/>
</dbReference>
<keyword evidence="1" id="KW-1133">Transmembrane helix</keyword>
<dbReference type="AlphaFoldDB" id="A0A8A1LU15"/>
<proteinExistence type="predicted"/>
<dbReference type="VEuPathDB" id="FungiDB:I7I53_11587"/>
<protein>
    <submittedName>
        <fullName evidence="2">Uncharacterized protein</fullName>
    </submittedName>
</protein>
<organism evidence="2 3">
    <name type="scientific">Ajellomyces capsulatus (strain H88)</name>
    <name type="common">Darling's disease fungus</name>
    <name type="synonym">Histoplasma capsulatum</name>
    <dbReference type="NCBI Taxonomy" id="544711"/>
    <lineage>
        <taxon>Eukaryota</taxon>
        <taxon>Fungi</taxon>
        <taxon>Dikarya</taxon>
        <taxon>Ascomycota</taxon>
        <taxon>Pezizomycotina</taxon>
        <taxon>Eurotiomycetes</taxon>
        <taxon>Eurotiomycetidae</taxon>
        <taxon>Onygenales</taxon>
        <taxon>Ajellomycetaceae</taxon>
        <taxon>Histoplasma</taxon>
    </lineage>
</organism>
<evidence type="ECO:0000313" key="3">
    <source>
        <dbReference type="Proteomes" id="UP000663419"/>
    </source>
</evidence>
<keyword evidence="1" id="KW-0472">Membrane</keyword>
<gene>
    <name evidence="2" type="ORF">I7I53_11587</name>
</gene>
<sequence length="87" mass="9703">MMLGVSSIFIGGMGPSMLCHWISRNFGPGFISMPFLGSFAPLLNIFWLCLACVFCSQPATEIFESLKKDKIWHKGAINNIIDQLYIS</sequence>
<evidence type="ECO:0000256" key="1">
    <source>
        <dbReference type="SAM" id="Phobius"/>
    </source>
</evidence>